<proteinExistence type="predicted"/>
<dbReference type="AlphaFoldDB" id="A0ABD5IYY0"/>
<comment type="caution">
    <text evidence="1">The sequence shown here is derived from an EMBL/GenBank/DDBJ whole genome shotgun (WGS) entry which is preliminary data.</text>
</comment>
<name>A0ABD5IYY0_9BACL</name>
<dbReference type="EMBL" id="JARTLI010000039">
    <property type="protein sequence ID" value="MED5053141.1"/>
    <property type="molecule type" value="Genomic_DNA"/>
</dbReference>
<reference evidence="1 2" key="1">
    <citation type="submission" date="2023-03" db="EMBL/GenBank/DDBJ databases">
        <title>Bacillus Genome Sequencing.</title>
        <authorList>
            <person name="Dunlap C."/>
        </authorList>
    </citation>
    <scope>NUCLEOTIDE SEQUENCE [LARGE SCALE GENOMIC DNA]</scope>
    <source>
        <strain evidence="1 2">NRS-38</strain>
    </source>
</reference>
<dbReference type="RefSeq" id="WP_139788057.1">
    <property type="nucleotide sequence ID" value="NZ_JARTLI010000039.1"/>
</dbReference>
<protein>
    <submittedName>
        <fullName evidence="1">Uncharacterized protein</fullName>
    </submittedName>
</protein>
<dbReference type="Proteomes" id="UP001339962">
    <property type="component" value="Unassembled WGS sequence"/>
</dbReference>
<gene>
    <name evidence="1" type="ORF">P9850_15175</name>
</gene>
<evidence type="ECO:0000313" key="2">
    <source>
        <dbReference type="Proteomes" id="UP001339962"/>
    </source>
</evidence>
<accession>A0ABD5IYY0</accession>
<organism evidence="1 2">
    <name type="scientific">Anoxybacteroides rupiense</name>
    <dbReference type="NCBI Taxonomy" id="311460"/>
    <lineage>
        <taxon>Bacteria</taxon>
        <taxon>Bacillati</taxon>
        <taxon>Bacillota</taxon>
        <taxon>Bacilli</taxon>
        <taxon>Bacillales</taxon>
        <taxon>Anoxybacillaceae</taxon>
        <taxon>Anoxybacteroides</taxon>
    </lineage>
</organism>
<evidence type="ECO:0000313" key="1">
    <source>
        <dbReference type="EMBL" id="MED5053141.1"/>
    </source>
</evidence>
<sequence length="80" mass="9385">MHNTFGTKQYFLEAFKQTVMNNFTKHPPVSLMDLYDHYQSEIAVRLPLSEQPSCRANLQQAYQEIRQELVFSKESADESK</sequence>